<dbReference type="AlphaFoldDB" id="A0A9P0MTJ5"/>
<reference evidence="1" key="1">
    <citation type="submission" date="2022-01" db="EMBL/GenBank/DDBJ databases">
        <authorList>
            <person name="King R."/>
        </authorList>
    </citation>
    <scope>NUCLEOTIDE SEQUENCE</scope>
</reference>
<evidence type="ECO:0000313" key="2">
    <source>
        <dbReference type="Proteomes" id="UP001152798"/>
    </source>
</evidence>
<organism evidence="1 2">
    <name type="scientific">Nezara viridula</name>
    <name type="common">Southern green stink bug</name>
    <name type="synonym">Cimex viridulus</name>
    <dbReference type="NCBI Taxonomy" id="85310"/>
    <lineage>
        <taxon>Eukaryota</taxon>
        <taxon>Metazoa</taxon>
        <taxon>Ecdysozoa</taxon>
        <taxon>Arthropoda</taxon>
        <taxon>Hexapoda</taxon>
        <taxon>Insecta</taxon>
        <taxon>Pterygota</taxon>
        <taxon>Neoptera</taxon>
        <taxon>Paraneoptera</taxon>
        <taxon>Hemiptera</taxon>
        <taxon>Heteroptera</taxon>
        <taxon>Panheteroptera</taxon>
        <taxon>Pentatomomorpha</taxon>
        <taxon>Pentatomoidea</taxon>
        <taxon>Pentatomidae</taxon>
        <taxon>Pentatominae</taxon>
        <taxon>Nezara</taxon>
    </lineage>
</organism>
<keyword evidence="2" id="KW-1185">Reference proteome</keyword>
<sequence>MASLATLLNDVNRKGEGIGRISDMKLDDDGGEEEVFLLRGDEGYYDENCRYDEDQEEDYPQVIRPFPEAAPAVAAAIAVVVVADEEPGQDELDDADD</sequence>
<proteinExistence type="predicted"/>
<gene>
    <name evidence="1" type="ORF">NEZAVI_LOCUS14532</name>
</gene>
<evidence type="ECO:0000313" key="1">
    <source>
        <dbReference type="EMBL" id="CAH1406643.1"/>
    </source>
</evidence>
<name>A0A9P0MTJ5_NEZVI</name>
<dbReference type="EMBL" id="OV725082">
    <property type="protein sequence ID" value="CAH1406643.1"/>
    <property type="molecule type" value="Genomic_DNA"/>
</dbReference>
<accession>A0A9P0MTJ5</accession>
<protein>
    <submittedName>
        <fullName evidence="1">Uncharacterized protein</fullName>
    </submittedName>
</protein>
<dbReference type="Proteomes" id="UP001152798">
    <property type="component" value="Chromosome 6"/>
</dbReference>